<organism evidence="1 2">
    <name type="scientific">Catharanthus roseus</name>
    <name type="common">Madagascar periwinkle</name>
    <name type="synonym">Vinca rosea</name>
    <dbReference type="NCBI Taxonomy" id="4058"/>
    <lineage>
        <taxon>Eukaryota</taxon>
        <taxon>Viridiplantae</taxon>
        <taxon>Streptophyta</taxon>
        <taxon>Embryophyta</taxon>
        <taxon>Tracheophyta</taxon>
        <taxon>Spermatophyta</taxon>
        <taxon>Magnoliopsida</taxon>
        <taxon>eudicotyledons</taxon>
        <taxon>Gunneridae</taxon>
        <taxon>Pentapetalae</taxon>
        <taxon>asterids</taxon>
        <taxon>lamiids</taxon>
        <taxon>Gentianales</taxon>
        <taxon>Apocynaceae</taxon>
        <taxon>Rauvolfioideae</taxon>
        <taxon>Vinceae</taxon>
        <taxon>Catharanthinae</taxon>
        <taxon>Catharanthus</taxon>
    </lineage>
</organism>
<dbReference type="Proteomes" id="UP001060085">
    <property type="component" value="Linkage Group LG05"/>
</dbReference>
<evidence type="ECO:0000313" key="1">
    <source>
        <dbReference type="EMBL" id="KAI5662483.1"/>
    </source>
</evidence>
<name>A0ACC0ASR7_CATRO</name>
<reference evidence="2" key="1">
    <citation type="journal article" date="2023" name="Nat. Plants">
        <title>Single-cell RNA sequencing provides a high-resolution roadmap for understanding the multicellular compartmentation of specialized metabolism.</title>
        <authorList>
            <person name="Sun S."/>
            <person name="Shen X."/>
            <person name="Li Y."/>
            <person name="Li Y."/>
            <person name="Wang S."/>
            <person name="Li R."/>
            <person name="Zhang H."/>
            <person name="Shen G."/>
            <person name="Guo B."/>
            <person name="Wei J."/>
            <person name="Xu J."/>
            <person name="St-Pierre B."/>
            <person name="Chen S."/>
            <person name="Sun C."/>
        </authorList>
    </citation>
    <scope>NUCLEOTIDE SEQUENCE [LARGE SCALE GENOMIC DNA]</scope>
</reference>
<evidence type="ECO:0000313" key="2">
    <source>
        <dbReference type="Proteomes" id="UP001060085"/>
    </source>
</evidence>
<keyword evidence="2" id="KW-1185">Reference proteome</keyword>
<proteinExistence type="predicted"/>
<sequence length="147" mass="16517">MQDAMHFDYLVTNKIACETFPDELPIRELRTSATETRALTADILLLITEIAGLSLQSIGRKSSQIIRLSEMTCHQGKMTVVFGFLRSWVLFGSHGKEETKRSKKAESGGLSTWASKSSFACETEIQAHKHIQVNIEDRSKAIHFMKS</sequence>
<gene>
    <name evidence="1" type="ORF">M9H77_21806</name>
</gene>
<dbReference type="EMBL" id="CM044705">
    <property type="protein sequence ID" value="KAI5662483.1"/>
    <property type="molecule type" value="Genomic_DNA"/>
</dbReference>
<accession>A0ACC0ASR7</accession>
<comment type="caution">
    <text evidence="1">The sequence shown here is derived from an EMBL/GenBank/DDBJ whole genome shotgun (WGS) entry which is preliminary data.</text>
</comment>
<protein>
    <submittedName>
        <fullName evidence="1">Uncharacterized protein</fullName>
    </submittedName>
</protein>